<evidence type="ECO:0000313" key="1">
    <source>
        <dbReference type="EMBL" id="OTI62972.1"/>
    </source>
</evidence>
<evidence type="ECO:0008006" key="3">
    <source>
        <dbReference type="Google" id="ProtNLM"/>
    </source>
</evidence>
<organism evidence="1 2">
    <name type="scientific">Pseudomonas aeruginosa</name>
    <dbReference type="NCBI Taxonomy" id="287"/>
    <lineage>
        <taxon>Bacteria</taxon>
        <taxon>Pseudomonadati</taxon>
        <taxon>Pseudomonadota</taxon>
        <taxon>Gammaproteobacteria</taxon>
        <taxon>Pseudomonadales</taxon>
        <taxon>Pseudomonadaceae</taxon>
        <taxon>Pseudomonas</taxon>
    </lineage>
</organism>
<dbReference type="EMBL" id="NFFZ01000004">
    <property type="protein sequence ID" value="OTI62972.1"/>
    <property type="molecule type" value="Genomic_DNA"/>
</dbReference>
<name>A0A241XR42_PSEAI</name>
<proteinExistence type="predicted"/>
<dbReference type="AlphaFoldDB" id="A0A241XR42"/>
<protein>
    <recommendedName>
        <fullName evidence="3">DUF2997 domain-containing protein</fullName>
    </recommendedName>
</protein>
<reference evidence="2" key="1">
    <citation type="submission" date="2017-05" db="EMBL/GenBank/DDBJ databases">
        <authorList>
            <person name="Giani T."/>
            <person name="Arena F."/>
            <person name="Pollini S."/>
            <person name="Di Pilato V."/>
            <person name="D'Andrea M.M."/>
            <person name="Henrici De Angelis L."/>
            <person name="Bassetti M."/>
            <person name="Rossolini G.M."/>
        </authorList>
    </citation>
    <scope>NUCLEOTIDE SEQUENCE [LARGE SCALE GENOMIC DNA]</scope>
    <source>
        <strain evidence="2">S567_C10_BS</strain>
    </source>
</reference>
<sequence length="64" mass="7145">MKSVTIRIHEGKISADYTGFVGKACEALDDRIRPEGLVVEEKELKPEHGFVTAGDQQQTVESNW</sequence>
<evidence type="ECO:0000313" key="2">
    <source>
        <dbReference type="Proteomes" id="UP000194857"/>
    </source>
</evidence>
<gene>
    <name evidence="1" type="ORF">CAZ10_08980</name>
</gene>
<dbReference type="RefSeq" id="WP_065327860.1">
    <property type="nucleotide sequence ID" value="NZ_JAATIF010000002.1"/>
</dbReference>
<accession>A0A241XR42</accession>
<comment type="caution">
    <text evidence="1">The sequence shown here is derived from an EMBL/GenBank/DDBJ whole genome shotgun (WGS) entry which is preliminary data.</text>
</comment>
<dbReference type="Proteomes" id="UP000194857">
    <property type="component" value="Unassembled WGS sequence"/>
</dbReference>